<dbReference type="Gene3D" id="1.10.238.10">
    <property type="entry name" value="EF-hand"/>
    <property type="match status" value="1"/>
</dbReference>
<reference evidence="3 4" key="1">
    <citation type="submission" date="2020-03" db="EMBL/GenBank/DDBJ databases">
        <title>Draft Genome Sequence of Cudoniella acicularis.</title>
        <authorList>
            <person name="Buettner E."/>
            <person name="Kellner H."/>
        </authorList>
    </citation>
    <scope>NUCLEOTIDE SEQUENCE [LARGE SCALE GENOMIC DNA]</scope>
    <source>
        <strain evidence="3 4">DSM 108380</strain>
    </source>
</reference>
<dbReference type="EMBL" id="JAAMPI010000797">
    <property type="protein sequence ID" value="KAF4628547.1"/>
    <property type="molecule type" value="Genomic_DNA"/>
</dbReference>
<proteinExistence type="predicted"/>
<protein>
    <recommendedName>
        <fullName evidence="2">EF-hand domain-containing protein</fullName>
    </recommendedName>
</protein>
<dbReference type="SUPFAM" id="SSF47473">
    <property type="entry name" value="EF-hand"/>
    <property type="match status" value="1"/>
</dbReference>
<dbReference type="PROSITE" id="PS50222">
    <property type="entry name" value="EF_HAND_2"/>
    <property type="match status" value="1"/>
</dbReference>
<dbReference type="InterPro" id="IPR011992">
    <property type="entry name" value="EF-hand-dom_pair"/>
</dbReference>
<evidence type="ECO:0000313" key="3">
    <source>
        <dbReference type="EMBL" id="KAF4628547.1"/>
    </source>
</evidence>
<gene>
    <name evidence="3" type="ORF">G7Y89_g9604</name>
</gene>
<accession>A0A8H4REC5</accession>
<dbReference type="InterPro" id="IPR002048">
    <property type="entry name" value="EF_hand_dom"/>
</dbReference>
<feature type="region of interest" description="Disordered" evidence="1">
    <location>
        <begin position="1"/>
        <end position="35"/>
    </location>
</feature>
<dbReference type="GO" id="GO:0005509">
    <property type="term" value="F:calcium ion binding"/>
    <property type="evidence" value="ECO:0007669"/>
    <property type="project" value="InterPro"/>
</dbReference>
<keyword evidence="4" id="KW-1185">Reference proteome</keyword>
<dbReference type="Proteomes" id="UP000566819">
    <property type="component" value="Unassembled WGS sequence"/>
</dbReference>
<comment type="caution">
    <text evidence="3">The sequence shown here is derived from an EMBL/GenBank/DDBJ whole genome shotgun (WGS) entry which is preliminary data.</text>
</comment>
<dbReference type="OrthoDB" id="3555638at2759"/>
<evidence type="ECO:0000256" key="1">
    <source>
        <dbReference type="SAM" id="MobiDB-lite"/>
    </source>
</evidence>
<evidence type="ECO:0000313" key="4">
    <source>
        <dbReference type="Proteomes" id="UP000566819"/>
    </source>
</evidence>
<name>A0A8H4REC5_9HELO</name>
<feature type="domain" description="EF-hand" evidence="2">
    <location>
        <begin position="14"/>
        <end position="49"/>
    </location>
</feature>
<organism evidence="3 4">
    <name type="scientific">Cudoniella acicularis</name>
    <dbReference type="NCBI Taxonomy" id="354080"/>
    <lineage>
        <taxon>Eukaryota</taxon>
        <taxon>Fungi</taxon>
        <taxon>Dikarya</taxon>
        <taxon>Ascomycota</taxon>
        <taxon>Pezizomycotina</taxon>
        <taxon>Leotiomycetes</taxon>
        <taxon>Helotiales</taxon>
        <taxon>Tricladiaceae</taxon>
        <taxon>Cudoniella</taxon>
    </lineage>
</organism>
<sequence length="99" mass="10822">MSTNENKPVETEDASEADIEKAFRCGDGDDDDGLSVSEASEALENLSGKSIDESDIQAACDSCGVTISDREMSLDEFKEVVRKLEEEDKAKIHSQHLII</sequence>
<evidence type="ECO:0000259" key="2">
    <source>
        <dbReference type="PROSITE" id="PS50222"/>
    </source>
</evidence>
<dbReference type="AlphaFoldDB" id="A0A8H4REC5"/>
<feature type="compositionally biased region" description="Basic and acidic residues" evidence="1">
    <location>
        <begin position="18"/>
        <end position="27"/>
    </location>
</feature>